<sequence length="169" mass="18576">MNGSGRFPCAPSGRRTWPSRDIAECHDDGNWLSMVLIVFCVLCKLSDVPDSLQGVHHQRHVGPSSHPWMRVHVPGVAGNGGFYHRSGATAANGLLSPERVGQLPKTAFYHPRSGAIAENGFLSPKKWGDCRKRISITPGPAVAGQRSWQPSIFNLNRHFEEQLLNSQDT</sequence>
<proteinExistence type="predicted"/>
<evidence type="ECO:0000313" key="1">
    <source>
        <dbReference type="EMBL" id="KAK4117985.1"/>
    </source>
</evidence>
<gene>
    <name evidence="1" type="ORF">N657DRAFT_465211</name>
</gene>
<keyword evidence="2" id="KW-1185">Reference proteome</keyword>
<name>A0AAN6TPW9_9PEZI</name>
<dbReference type="GeneID" id="87824279"/>
<reference evidence="1" key="2">
    <citation type="submission" date="2023-05" db="EMBL/GenBank/DDBJ databases">
        <authorList>
            <consortium name="Lawrence Berkeley National Laboratory"/>
            <person name="Steindorff A."/>
            <person name="Hensen N."/>
            <person name="Bonometti L."/>
            <person name="Westerberg I."/>
            <person name="Brannstrom I.O."/>
            <person name="Guillou S."/>
            <person name="Cros-Aarteil S."/>
            <person name="Calhoun S."/>
            <person name="Haridas S."/>
            <person name="Kuo A."/>
            <person name="Mondo S."/>
            <person name="Pangilinan J."/>
            <person name="Riley R."/>
            <person name="Labutti K."/>
            <person name="Andreopoulos B."/>
            <person name="Lipzen A."/>
            <person name="Chen C."/>
            <person name="Yanf M."/>
            <person name="Daum C."/>
            <person name="Ng V."/>
            <person name="Clum A."/>
            <person name="Ohm R."/>
            <person name="Martin F."/>
            <person name="Silar P."/>
            <person name="Natvig D."/>
            <person name="Lalanne C."/>
            <person name="Gautier V."/>
            <person name="Ament-Velasquez S.L."/>
            <person name="Kruys A."/>
            <person name="Hutchinson M.I."/>
            <person name="Powell A.J."/>
            <person name="Barry K."/>
            <person name="Miller A.N."/>
            <person name="Grigoriev I.V."/>
            <person name="Debuchy R."/>
            <person name="Gladieux P."/>
            <person name="Thoren M.H."/>
            <person name="Johannesson H."/>
        </authorList>
    </citation>
    <scope>NUCLEOTIDE SEQUENCE</scope>
    <source>
        <strain evidence="1">CBS 731.68</strain>
    </source>
</reference>
<comment type="caution">
    <text evidence="1">The sequence shown here is derived from an EMBL/GenBank/DDBJ whole genome shotgun (WGS) entry which is preliminary data.</text>
</comment>
<dbReference type="RefSeq" id="XP_062641758.1">
    <property type="nucleotide sequence ID" value="XM_062787509.1"/>
</dbReference>
<protein>
    <submittedName>
        <fullName evidence="1">Uncharacterized protein</fullName>
    </submittedName>
</protein>
<dbReference type="EMBL" id="MU853297">
    <property type="protein sequence ID" value="KAK4117985.1"/>
    <property type="molecule type" value="Genomic_DNA"/>
</dbReference>
<reference evidence="1" key="1">
    <citation type="journal article" date="2023" name="Mol. Phylogenet. Evol.">
        <title>Genome-scale phylogeny and comparative genomics of the fungal order Sordariales.</title>
        <authorList>
            <person name="Hensen N."/>
            <person name="Bonometti L."/>
            <person name="Westerberg I."/>
            <person name="Brannstrom I.O."/>
            <person name="Guillou S."/>
            <person name="Cros-Aarteil S."/>
            <person name="Calhoun S."/>
            <person name="Haridas S."/>
            <person name="Kuo A."/>
            <person name="Mondo S."/>
            <person name="Pangilinan J."/>
            <person name="Riley R."/>
            <person name="LaButti K."/>
            <person name="Andreopoulos B."/>
            <person name="Lipzen A."/>
            <person name="Chen C."/>
            <person name="Yan M."/>
            <person name="Daum C."/>
            <person name="Ng V."/>
            <person name="Clum A."/>
            <person name="Steindorff A."/>
            <person name="Ohm R.A."/>
            <person name="Martin F."/>
            <person name="Silar P."/>
            <person name="Natvig D.O."/>
            <person name="Lalanne C."/>
            <person name="Gautier V."/>
            <person name="Ament-Velasquez S.L."/>
            <person name="Kruys A."/>
            <person name="Hutchinson M.I."/>
            <person name="Powell A.J."/>
            <person name="Barry K."/>
            <person name="Miller A.N."/>
            <person name="Grigoriev I.V."/>
            <person name="Debuchy R."/>
            <person name="Gladieux P."/>
            <person name="Hiltunen Thoren M."/>
            <person name="Johannesson H."/>
        </authorList>
    </citation>
    <scope>NUCLEOTIDE SEQUENCE</scope>
    <source>
        <strain evidence="1">CBS 731.68</strain>
    </source>
</reference>
<dbReference type="AlphaFoldDB" id="A0AAN6TPW9"/>
<dbReference type="Proteomes" id="UP001302602">
    <property type="component" value="Unassembled WGS sequence"/>
</dbReference>
<organism evidence="1 2">
    <name type="scientific">Parathielavia appendiculata</name>
    <dbReference type="NCBI Taxonomy" id="2587402"/>
    <lineage>
        <taxon>Eukaryota</taxon>
        <taxon>Fungi</taxon>
        <taxon>Dikarya</taxon>
        <taxon>Ascomycota</taxon>
        <taxon>Pezizomycotina</taxon>
        <taxon>Sordariomycetes</taxon>
        <taxon>Sordariomycetidae</taxon>
        <taxon>Sordariales</taxon>
        <taxon>Chaetomiaceae</taxon>
        <taxon>Parathielavia</taxon>
    </lineage>
</organism>
<evidence type="ECO:0000313" key="2">
    <source>
        <dbReference type="Proteomes" id="UP001302602"/>
    </source>
</evidence>
<accession>A0AAN6TPW9</accession>